<dbReference type="EMBL" id="WRXN01000001">
    <property type="protein sequence ID" value="MVT07690.1"/>
    <property type="molecule type" value="Genomic_DNA"/>
</dbReference>
<evidence type="ECO:0000256" key="1">
    <source>
        <dbReference type="SAM" id="MobiDB-lite"/>
    </source>
</evidence>
<feature type="region of interest" description="Disordered" evidence="1">
    <location>
        <begin position="340"/>
        <end position="379"/>
    </location>
</feature>
<name>A0A7K1U064_9BACT</name>
<reference evidence="2 3" key="1">
    <citation type="submission" date="2019-12" db="EMBL/GenBank/DDBJ databases">
        <title>Chitinophaga sp. strain ysch24 (GDMCC 1.1355), whole genome shotgun sequence.</title>
        <authorList>
            <person name="Zhang X."/>
        </authorList>
    </citation>
    <scope>NUCLEOTIDE SEQUENCE [LARGE SCALE GENOMIC DNA]</scope>
    <source>
        <strain evidence="3">ysch24</strain>
    </source>
</reference>
<comment type="caution">
    <text evidence="2">The sequence shown here is derived from an EMBL/GenBank/DDBJ whole genome shotgun (WGS) entry which is preliminary data.</text>
</comment>
<evidence type="ECO:0000313" key="3">
    <source>
        <dbReference type="Proteomes" id="UP000461730"/>
    </source>
</evidence>
<protein>
    <submittedName>
        <fullName evidence="2">Uncharacterized protein</fullName>
    </submittedName>
</protein>
<dbReference type="AlphaFoldDB" id="A0A7K1U064"/>
<feature type="compositionally biased region" description="Basic and acidic residues" evidence="1">
    <location>
        <begin position="368"/>
        <end position="379"/>
    </location>
</feature>
<dbReference type="RefSeq" id="WP_157305072.1">
    <property type="nucleotide sequence ID" value="NZ_WRXN01000001.1"/>
</dbReference>
<proteinExistence type="predicted"/>
<sequence>MNNKQYEQYCRLQEAIRGYGFPQVYDQMLSMAVKDDPPGFRINLLDFSSGERIRYKLQFYKFDSQDDYTFDHYQLFRRGEIPIKATVINGIDTALVDARMGEINWHGINEDLLRRDEERGSGRLHREINRLLSDLDRLTVTEEGTHLMELLATKHLAFTPLAAGSHIHPRLEELDQTYSDTVKISTRRPDAPIARDAIFILSTPPQERTDYMAGHEAYEVRTKGYEHRSTKEQHLSVGVYNDKSRYFTTLKKAVDHIERIPLDQFDPIIVIADRLPLMIKEAIIYDCTDDQVIAVKTSNWDLNKKETLVNNIISWHLTEGKTTAADFKQKSGLALSSYGQPDEKGLTYQVYPPIGPADGHRHRKPFKRKDPPDNRGLHM</sequence>
<accession>A0A7K1U064</accession>
<gene>
    <name evidence="2" type="ORF">GO493_05415</name>
</gene>
<organism evidence="2 3">
    <name type="scientific">Chitinophaga tropicalis</name>
    <dbReference type="NCBI Taxonomy" id="2683588"/>
    <lineage>
        <taxon>Bacteria</taxon>
        <taxon>Pseudomonadati</taxon>
        <taxon>Bacteroidota</taxon>
        <taxon>Chitinophagia</taxon>
        <taxon>Chitinophagales</taxon>
        <taxon>Chitinophagaceae</taxon>
        <taxon>Chitinophaga</taxon>
    </lineage>
</organism>
<evidence type="ECO:0000313" key="2">
    <source>
        <dbReference type="EMBL" id="MVT07690.1"/>
    </source>
</evidence>
<dbReference type="Proteomes" id="UP000461730">
    <property type="component" value="Unassembled WGS sequence"/>
</dbReference>
<keyword evidence="3" id="KW-1185">Reference proteome</keyword>